<dbReference type="EMBL" id="CM020619">
    <property type="protein sequence ID" value="KAK1863515.1"/>
    <property type="molecule type" value="Genomic_DNA"/>
</dbReference>
<comment type="caution">
    <text evidence="1">The sequence shown here is derived from an EMBL/GenBank/DDBJ whole genome shotgun (WGS) entry which is preliminary data.</text>
</comment>
<name>A0ACC3C073_PYRYE</name>
<accession>A0ACC3C073</accession>
<protein>
    <submittedName>
        <fullName evidence="1">Uncharacterized protein</fullName>
    </submittedName>
</protein>
<sequence>MAGLTGPVLGIDLGTTFSVAATWDPIASRAVVIKDGLGRALVPSVVSFTEHEMLVGAAAVARMSSKAVDTVWCVKRLMGLPWDHTHVQREVKNSSCKIVAEAGSDGGMVPAVEVTDKKDVRRFRPEQISGFILSHILKLAQTQLGKAVEAVAVTVPAHFSVQQRDATRVAVSLAVPSTVFIGFLNEPTAAAVAHGYMEWANISRGTLMPAKVAGVVDFGGGTFDVTMLKVGFTLNDDGNRDAYVAAIASEGDPYLGGEDVDRIPSGKVKDRIMREMKDFRMTARDEARAQAACTLAKKQLSMSIEAEVSVPTIRNADGDEFSMTIVRNDMDAWCKADVYDRVVAVVKNAVGAAQSKYRGKSGDGLERRSNGDLVIHELILVGGSSRIPSFQDALRHAFPGITLSARLDADEAVASGAAAHACELSQGKDAGPASRLMLMDVTSASLGVEVQGGGFQMVIDKNEDLPVHTTHTFFGASPTVERIRFSVYEGDAVWVKDARLLGEFVLPNVPKEPGAVAAVRVTFDMDVNGELNVFAQNAHESGPAQQHLTMRDTLRKVDERKMLEMAASSKDMAADVRDRAAWLAAKEQLLRSVDHIRRDSVQSASVSARMRADTRDRILKMLGDAQSYASEARMDKVSTTNLQRRMAALVTSFEDAISEVLTAPGLGTTSGGHVKQTALRSPQASPRAATGTPDTGCDDSDVAIVDAVVTGTTRTADGDHDRPSKRVRTSADKVFADAVARSGSARYKSDEEEEEEEGDMD</sequence>
<proteinExistence type="predicted"/>
<evidence type="ECO:0000313" key="2">
    <source>
        <dbReference type="Proteomes" id="UP000798662"/>
    </source>
</evidence>
<organism evidence="1 2">
    <name type="scientific">Pyropia yezoensis</name>
    <name type="common">Susabi-nori</name>
    <name type="synonym">Porphyra yezoensis</name>
    <dbReference type="NCBI Taxonomy" id="2788"/>
    <lineage>
        <taxon>Eukaryota</taxon>
        <taxon>Rhodophyta</taxon>
        <taxon>Bangiophyceae</taxon>
        <taxon>Bangiales</taxon>
        <taxon>Bangiaceae</taxon>
        <taxon>Pyropia</taxon>
    </lineage>
</organism>
<reference evidence="1" key="1">
    <citation type="submission" date="2019-11" db="EMBL/GenBank/DDBJ databases">
        <title>Nori genome reveals adaptations in red seaweeds to the harsh intertidal environment.</title>
        <authorList>
            <person name="Wang D."/>
            <person name="Mao Y."/>
        </authorList>
    </citation>
    <scope>NUCLEOTIDE SEQUENCE</scope>
    <source>
        <tissue evidence="1">Gametophyte</tissue>
    </source>
</reference>
<dbReference type="Proteomes" id="UP000798662">
    <property type="component" value="Chromosome 2"/>
</dbReference>
<keyword evidence="2" id="KW-1185">Reference proteome</keyword>
<gene>
    <name evidence="1" type="ORF">I4F81_006070</name>
</gene>
<evidence type="ECO:0000313" key="1">
    <source>
        <dbReference type="EMBL" id="KAK1863515.1"/>
    </source>
</evidence>